<feature type="domain" description="DUF7905" evidence="1">
    <location>
        <begin position="160"/>
        <end position="440"/>
    </location>
</feature>
<accession>A0AAJ0H3M2</accession>
<protein>
    <recommendedName>
        <fullName evidence="1">DUF7905 domain-containing protein</fullName>
    </recommendedName>
</protein>
<organism evidence="2 3">
    <name type="scientific">Chaetomium strumarium</name>
    <dbReference type="NCBI Taxonomy" id="1170767"/>
    <lineage>
        <taxon>Eukaryota</taxon>
        <taxon>Fungi</taxon>
        <taxon>Dikarya</taxon>
        <taxon>Ascomycota</taxon>
        <taxon>Pezizomycotina</taxon>
        <taxon>Sordariomycetes</taxon>
        <taxon>Sordariomycetidae</taxon>
        <taxon>Sordariales</taxon>
        <taxon>Chaetomiaceae</taxon>
        <taxon>Chaetomium</taxon>
    </lineage>
</organism>
<evidence type="ECO:0000313" key="3">
    <source>
        <dbReference type="Proteomes" id="UP001273166"/>
    </source>
</evidence>
<proteinExistence type="predicted"/>
<dbReference type="GeneID" id="87889998"/>
<dbReference type="EMBL" id="JAUDZG010000001">
    <property type="protein sequence ID" value="KAK3311196.1"/>
    <property type="molecule type" value="Genomic_DNA"/>
</dbReference>
<dbReference type="Pfam" id="PF25482">
    <property type="entry name" value="DUF7905"/>
    <property type="match status" value="1"/>
</dbReference>
<dbReference type="Proteomes" id="UP001273166">
    <property type="component" value="Unassembled WGS sequence"/>
</dbReference>
<sequence>MAELRKKYTVGADQVVIKSAPKLDIIVHVVLPAPMRGFKDLDPSDVDVKALLSRIAGEHDAVAEVETSGPAVTVTVRAANRAKAQDVVTSIRSKLRYQPGEDGVWRARLLVHPPTGGKNCFTAVIQPQKGTVGRRIVAMSEEPKPSDSNEKVALQLEYAKQLTQAINRAGSILLSNPNAMHMRVRFGTLVLDEWKKDQADYSFVDLCNLVHRVGTRGTARMVDRVGKKAIKALRDNLSQSNRDLPASVRSYLEIEPVQTDSLIFKTKNLRVESTFEKVRGQGKYEEKIGQIVQYTLGPLTPNQQEKQQRALEITTACPEGAHDWVLEVRKENSEQDTEAAPPFTVDELHKVLKFQRAALGEDFPVITIPKYFLRTHEIEDIYGKRTWLYTLSTKYLLEISLIHEFGQKAPNQADTISTTATTGSVTLYSEDWDDDMRAGAGVPRQWDASFAEQFFMPYDGDIAPGEDHNQTTQPLDHFLLWVKWIRTVLDDASDQHAEASSAM</sequence>
<comment type="caution">
    <text evidence="2">The sequence shown here is derived from an EMBL/GenBank/DDBJ whole genome shotgun (WGS) entry which is preliminary data.</text>
</comment>
<dbReference type="RefSeq" id="XP_062726976.1">
    <property type="nucleotide sequence ID" value="XM_062871169.1"/>
</dbReference>
<name>A0AAJ0H3M2_9PEZI</name>
<dbReference type="AlphaFoldDB" id="A0AAJ0H3M2"/>
<keyword evidence="3" id="KW-1185">Reference proteome</keyword>
<dbReference type="InterPro" id="IPR057227">
    <property type="entry name" value="DUF7905"/>
</dbReference>
<evidence type="ECO:0000259" key="1">
    <source>
        <dbReference type="Pfam" id="PF25482"/>
    </source>
</evidence>
<reference evidence="2" key="2">
    <citation type="submission" date="2023-06" db="EMBL/GenBank/DDBJ databases">
        <authorList>
            <consortium name="Lawrence Berkeley National Laboratory"/>
            <person name="Mondo S.J."/>
            <person name="Hensen N."/>
            <person name="Bonometti L."/>
            <person name="Westerberg I."/>
            <person name="Brannstrom I.O."/>
            <person name="Guillou S."/>
            <person name="Cros-Aarteil S."/>
            <person name="Calhoun S."/>
            <person name="Haridas S."/>
            <person name="Kuo A."/>
            <person name="Pangilinan J."/>
            <person name="Riley R."/>
            <person name="Labutti K."/>
            <person name="Andreopoulos B."/>
            <person name="Lipzen A."/>
            <person name="Chen C."/>
            <person name="Yanf M."/>
            <person name="Daum C."/>
            <person name="Ng V."/>
            <person name="Clum A."/>
            <person name="Steindorff A."/>
            <person name="Ohm R."/>
            <person name="Martin F."/>
            <person name="Silar P."/>
            <person name="Natvig D."/>
            <person name="Lalanne C."/>
            <person name="Gautier V."/>
            <person name="Ament-Velasquez S.L."/>
            <person name="Kruys A."/>
            <person name="Hutchinson M.I."/>
            <person name="Powell A.J."/>
            <person name="Barry K."/>
            <person name="Miller A.N."/>
            <person name="Grigoriev I.V."/>
            <person name="Debuchy R."/>
            <person name="Gladieux P."/>
            <person name="Thoren M.H."/>
            <person name="Johannesson H."/>
        </authorList>
    </citation>
    <scope>NUCLEOTIDE SEQUENCE</scope>
    <source>
        <strain evidence="2">CBS 333.67</strain>
    </source>
</reference>
<reference evidence="2" key="1">
    <citation type="journal article" date="2023" name="Mol. Phylogenet. Evol.">
        <title>Genome-scale phylogeny and comparative genomics of the fungal order Sordariales.</title>
        <authorList>
            <person name="Hensen N."/>
            <person name="Bonometti L."/>
            <person name="Westerberg I."/>
            <person name="Brannstrom I.O."/>
            <person name="Guillou S."/>
            <person name="Cros-Aarteil S."/>
            <person name="Calhoun S."/>
            <person name="Haridas S."/>
            <person name="Kuo A."/>
            <person name="Mondo S."/>
            <person name="Pangilinan J."/>
            <person name="Riley R."/>
            <person name="LaButti K."/>
            <person name="Andreopoulos B."/>
            <person name="Lipzen A."/>
            <person name="Chen C."/>
            <person name="Yan M."/>
            <person name="Daum C."/>
            <person name="Ng V."/>
            <person name="Clum A."/>
            <person name="Steindorff A."/>
            <person name="Ohm R.A."/>
            <person name="Martin F."/>
            <person name="Silar P."/>
            <person name="Natvig D.O."/>
            <person name="Lalanne C."/>
            <person name="Gautier V."/>
            <person name="Ament-Velasquez S.L."/>
            <person name="Kruys A."/>
            <person name="Hutchinson M.I."/>
            <person name="Powell A.J."/>
            <person name="Barry K."/>
            <person name="Miller A.N."/>
            <person name="Grigoriev I.V."/>
            <person name="Debuchy R."/>
            <person name="Gladieux P."/>
            <person name="Hiltunen Thoren M."/>
            <person name="Johannesson H."/>
        </authorList>
    </citation>
    <scope>NUCLEOTIDE SEQUENCE</scope>
    <source>
        <strain evidence="2">CBS 333.67</strain>
    </source>
</reference>
<evidence type="ECO:0000313" key="2">
    <source>
        <dbReference type="EMBL" id="KAK3311196.1"/>
    </source>
</evidence>
<gene>
    <name evidence="2" type="ORF">B0T15DRAFT_66315</name>
</gene>